<dbReference type="GO" id="GO:0005886">
    <property type="term" value="C:plasma membrane"/>
    <property type="evidence" value="ECO:0007669"/>
    <property type="project" value="UniProtKB-SubCell"/>
</dbReference>
<feature type="transmembrane region" description="Helical" evidence="8">
    <location>
        <begin position="126"/>
        <end position="143"/>
    </location>
</feature>
<keyword evidence="5 8" id="KW-0812">Transmembrane</keyword>
<evidence type="ECO:0000256" key="7">
    <source>
        <dbReference type="ARBA" id="ARBA00023136"/>
    </source>
</evidence>
<dbReference type="PANTHER" id="PTHR33908:SF3">
    <property type="entry name" value="UNDECAPRENYL PHOSPHATE-ALPHA-4-AMINO-4-DEOXY-L-ARABINOSE ARABINOSYL TRANSFERASE"/>
    <property type="match status" value="1"/>
</dbReference>
<dbReference type="EMBL" id="MEXN01000003">
    <property type="protein sequence ID" value="OGD04013.1"/>
    <property type="molecule type" value="Genomic_DNA"/>
</dbReference>
<feature type="transmembrane region" description="Helical" evidence="8">
    <location>
        <begin position="341"/>
        <end position="360"/>
    </location>
</feature>
<dbReference type="GO" id="GO:0010041">
    <property type="term" value="P:response to iron(III) ion"/>
    <property type="evidence" value="ECO:0007669"/>
    <property type="project" value="TreeGrafter"/>
</dbReference>
<evidence type="ECO:0000256" key="4">
    <source>
        <dbReference type="ARBA" id="ARBA00022679"/>
    </source>
</evidence>
<dbReference type="GO" id="GO:0016763">
    <property type="term" value="F:pentosyltransferase activity"/>
    <property type="evidence" value="ECO:0007669"/>
    <property type="project" value="TreeGrafter"/>
</dbReference>
<comment type="subcellular location">
    <subcellularLocation>
        <location evidence="1">Cell membrane</location>
        <topology evidence="1">Multi-pass membrane protein</topology>
    </subcellularLocation>
</comment>
<evidence type="ECO:0000256" key="6">
    <source>
        <dbReference type="ARBA" id="ARBA00022989"/>
    </source>
</evidence>
<name>A0A1F4ZCH5_9BACT</name>
<feature type="transmembrane region" description="Helical" evidence="8">
    <location>
        <begin position="149"/>
        <end position="177"/>
    </location>
</feature>
<dbReference type="PANTHER" id="PTHR33908">
    <property type="entry name" value="MANNOSYLTRANSFERASE YKCB-RELATED"/>
    <property type="match status" value="1"/>
</dbReference>
<dbReference type="Pfam" id="PF13231">
    <property type="entry name" value="PMT_2"/>
    <property type="match status" value="1"/>
</dbReference>
<accession>A0A1F4ZCH5</accession>
<protein>
    <recommendedName>
        <fullName evidence="9">Glycosyltransferase RgtA/B/C/D-like domain-containing protein</fullName>
    </recommendedName>
</protein>
<evidence type="ECO:0000256" key="8">
    <source>
        <dbReference type="SAM" id="Phobius"/>
    </source>
</evidence>
<feature type="transmembrane region" description="Helical" evidence="8">
    <location>
        <begin position="76"/>
        <end position="96"/>
    </location>
</feature>
<evidence type="ECO:0000259" key="9">
    <source>
        <dbReference type="Pfam" id="PF13231"/>
    </source>
</evidence>
<keyword evidence="6 8" id="KW-1133">Transmembrane helix</keyword>
<dbReference type="InterPro" id="IPR038731">
    <property type="entry name" value="RgtA/B/C-like"/>
</dbReference>
<feature type="transmembrane region" description="Helical" evidence="8">
    <location>
        <begin position="265"/>
        <end position="284"/>
    </location>
</feature>
<dbReference type="AlphaFoldDB" id="A0A1F4ZCH5"/>
<dbReference type="InterPro" id="IPR050297">
    <property type="entry name" value="LipidA_mod_glycosyltrf_83"/>
</dbReference>
<sequence>MFARFSFAAFSPPSVNWDEAAFGYNAYSLLLTGKDEYGYKLPLAFRSFDEYKPPLYVYLSVPFIKFMGLNDISVRMVSRVSGIFGVILIMVVATLITRNWMVGLIGGFLAAVEPWVLMFSRMGVEATLSLTLFLICLAWLIKAEKQSRYYYWALVTAGINTLAYHSAKVYFGIIAVYVLTRVGRDTKKLIRTGAVILLAGGPMIWGLFTGSTLARFNYTSILTLAKDRPMFVFVGEVVNRYFSYFNPTNLFVRGSNETGQKLEGFAPYMKIEFVFWIVGLCIVISDKKLSLLKKWLLVGAIPAMITWSWFSLVRILPLLAAFTIVIAIGMTKLLKKRVLGVLFVGFLVINTVWVLSSVWFTTPYFQYGDWQWGFREVVEVIKPIEKDYDWIVWESPHAQPHILTLFYWNYPPNQYHKDIVSPESIPSPRLSFDFGKFRFRKIYWPEDRGLKKVLFVGGVYSLPESDLARDQVKIIKDIIDPQGYVSFRIAGT</sequence>
<dbReference type="GO" id="GO:0009103">
    <property type="term" value="P:lipopolysaccharide biosynthetic process"/>
    <property type="evidence" value="ECO:0007669"/>
    <property type="project" value="UniProtKB-ARBA"/>
</dbReference>
<evidence type="ECO:0000256" key="3">
    <source>
        <dbReference type="ARBA" id="ARBA00022676"/>
    </source>
</evidence>
<evidence type="ECO:0000313" key="10">
    <source>
        <dbReference type="EMBL" id="OGD04013.1"/>
    </source>
</evidence>
<reference evidence="10 11" key="1">
    <citation type="journal article" date="2016" name="Nat. Commun.">
        <title>Thousands of microbial genomes shed light on interconnected biogeochemical processes in an aquifer system.</title>
        <authorList>
            <person name="Anantharaman K."/>
            <person name="Brown C.T."/>
            <person name="Hug L.A."/>
            <person name="Sharon I."/>
            <person name="Castelle C.J."/>
            <person name="Probst A.J."/>
            <person name="Thomas B.C."/>
            <person name="Singh A."/>
            <person name="Wilkins M.J."/>
            <person name="Karaoz U."/>
            <person name="Brodie E.L."/>
            <person name="Williams K.H."/>
            <person name="Hubbard S.S."/>
            <person name="Banfield J.F."/>
        </authorList>
    </citation>
    <scope>NUCLEOTIDE SEQUENCE [LARGE SCALE GENOMIC DNA]</scope>
</reference>
<gene>
    <name evidence="10" type="ORF">A2989_01285</name>
</gene>
<keyword evidence="3" id="KW-0328">Glycosyltransferase</keyword>
<feature type="domain" description="Glycosyltransferase RgtA/B/C/D-like" evidence="9">
    <location>
        <begin position="52"/>
        <end position="197"/>
    </location>
</feature>
<evidence type="ECO:0000256" key="2">
    <source>
        <dbReference type="ARBA" id="ARBA00022475"/>
    </source>
</evidence>
<keyword evidence="4" id="KW-0808">Transferase</keyword>
<dbReference type="Proteomes" id="UP000177080">
    <property type="component" value="Unassembled WGS sequence"/>
</dbReference>
<evidence type="ECO:0000256" key="5">
    <source>
        <dbReference type="ARBA" id="ARBA00022692"/>
    </source>
</evidence>
<organism evidence="10 11">
    <name type="scientific">Candidatus Amesbacteria bacterium RIFCSPLOWO2_01_FULL_48_25</name>
    <dbReference type="NCBI Taxonomy" id="1797259"/>
    <lineage>
        <taxon>Bacteria</taxon>
        <taxon>Candidatus Amesiibacteriota</taxon>
    </lineage>
</organism>
<keyword evidence="7 8" id="KW-0472">Membrane</keyword>
<keyword evidence="2" id="KW-1003">Cell membrane</keyword>
<comment type="caution">
    <text evidence="10">The sequence shown here is derived from an EMBL/GenBank/DDBJ whole genome shotgun (WGS) entry which is preliminary data.</text>
</comment>
<feature type="transmembrane region" description="Helical" evidence="8">
    <location>
        <begin position="315"/>
        <end position="334"/>
    </location>
</feature>
<dbReference type="STRING" id="1797259.A2989_01285"/>
<proteinExistence type="predicted"/>
<feature type="transmembrane region" description="Helical" evidence="8">
    <location>
        <begin position="189"/>
        <end position="208"/>
    </location>
</feature>
<evidence type="ECO:0000256" key="1">
    <source>
        <dbReference type="ARBA" id="ARBA00004651"/>
    </source>
</evidence>
<evidence type="ECO:0000313" key="11">
    <source>
        <dbReference type="Proteomes" id="UP000177080"/>
    </source>
</evidence>